<evidence type="ECO:0000313" key="1">
    <source>
        <dbReference type="EMBL" id="GBM07081.1"/>
    </source>
</evidence>
<dbReference type="EMBL" id="BGPR01164231">
    <property type="protein sequence ID" value="GBM07081.1"/>
    <property type="molecule type" value="Genomic_DNA"/>
</dbReference>
<organism evidence="1 2">
    <name type="scientific">Araneus ventricosus</name>
    <name type="common">Orbweaver spider</name>
    <name type="synonym">Epeira ventricosa</name>
    <dbReference type="NCBI Taxonomy" id="182803"/>
    <lineage>
        <taxon>Eukaryota</taxon>
        <taxon>Metazoa</taxon>
        <taxon>Ecdysozoa</taxon>
        <taxon>Arthropoda</taxon>
        <taxon>Chelicerata</taxon>
        <taxon>Arachnida</taxon>
        <taxon>Araneae</taxon>
        <taxon>Araneomorphae</taxon>
        <taxon>Entelegynae</taxon>
        <taxon>Araneoidea</taxon>
        <taxon>Araneidae</taxon>
        <taxon>Araneus</taxon>
    </lineage>
</organism>
<proteinExistence type="predicted"/>
<dbReference type="AlphaFoldDB" id="A0A4Y2CRJ0"/>
<dbReference type="Proteomes" id="UP000499080">
    <property type="component" value="Unassembled WGS sequence"/>
</dbReference>
<keyword evidence="2" id="KW-1185">Reference proteome</keyword>
<accession>A0A4Y2CRJ0</accession>
<feature type="non-terminal residue" evidence="1">
    <location>
        <position position="1"/>
    </location>
</feature>
<gene>
    <name evidence="1" type="ORF">AVEN_178614_1</name>
</gene>
<reference evidence="1 2" key="1">
    <citation type="journal article" date="2019" name="Sci. Rep.">
        <title>Orb-weaving spider Araneus ventricosus genome elucidates the spidroin gene catalogue.</title>
        <authorList>
            <person name="Kono N."/>
            <person name="Nakamura H."/>
            <person name="Ohtoshi R."/>
            <person name="Moran D.A.P."/>
            <person name="Shinohara A."/>
            <person name="Yoshida Y."/>
            <person name="Fujiwara M."/>
            <person name="Mori M."/>
            <person name="Tomita M."/>
            <person name="Arakawa K."/>
        </authorList>
    </citation>
    <scope>NUCLEOTIDE SEQUENCE [LARGE SCALE GENOMIC DNA]</scope>
</reference>
<comment type="caution">
    <text evidence="1">The sequence shown here is derived from an EMBL/GenBank/DDBJ whole genome shotgun (WGS) entry which is preliminary data.</text>
</comment>
<protein>
    <submittedName>
        <fullName evidence="1">Uncharacterized protein</fullName>
    </submittedName>
</protein>
<name>A0A4Y2CRJ0_ARAVE</name>
<sequence>EITFETVSAGRLSNRRIPSEDITKSRWGDQEAAGVETEANWL</sequence>
<evidence type="ECO:0000313" key="2">
    <source>
        <dbReference type="Proteomes" id="UP000499080"/>
    </source>
</evidence>